<comment type="caution">
    <text evidence="2">The sequence shown here is derived from an EMBL/GenBank/DDBJ whole genome shotgun (WGS) entry which is preliminary data.</text>
</comment>
<evidence type="ECO:0000313" key="3">
    <source>
        <dbReference type="Proteomes" id="UP000295164"/>
    </source>
</evidence>
<accession>A0A4R4EA97</accession>
<evidence type="ECO:0000313" key="2">
    <source>
        <dbReference type="EMBL" id="TCZ74788.1"/>
    </source>
</evidence>
<sequence length="225" mass="25372">MNEQPMNEQESLKLITDMIGKARRNFHETGTSAILWGSVIAFCGLMSFAQQRAHFYIGFDVWLLTLAALLPQVIISVREARQRRVRTHTQEALNAVWQVYGLSLFALVFYCNTVGAVEAARLSAEGAELYQKVNGELRVVQPRIPSYGSLLILLYGIPTLATGIAQRFRPMLVGAIFCYTFFIISCYTDNTWDLLLNGLAGIANWLVPGLILRARYRNENRTLHV</sequence>
<keyword evidence="1" id="KW-0472">Membrane</keyword>
<name>A0A4R4EA97_9BACT</name>
<keyword evidence="3" id="KW-1185">Reference proteome</keyword>
<feature type="transmembrane region" description="Helical" evidence="1">
    <location>
        <begin position="33"/>
        <end position="49"/>
    </location>
</feature>
<feature type="transmembrane region" description="Helical" evidence="1">
    <location>
        <begin position="55"/>
        <end position="75"/>
    </location>
</feature>
<dbReference type="Proteomes" id="UP000295164">
    <property type="component" value="Unassembled WGS sequence"/>
</dbReference>
<dbReference type="EMBL" id="SKFH01000001">
    <property type="protein sequence ID" value="TCZ74788.1"/>
    <property type="molecule type" value="Genomic_DNA"/>
</dbReference>
<reference evidence="2 3" key="1">
    <citation type="submission" date="2019-03" db="EMBL/GenBank/DDBJ databases">
        <authorList>
            <person name="Kim M.K.M."/>
        </authorList>
    </citation>
    <scope>NUCLEOTIDE SEQUENCE [LARGE SCALE GENOMIC DNA]</scope>
    <source>
        <strain evidence="2 3">17J68-15</strain>
    </source>
</reference>
<evidence type="ECO:0000256" key="1">
    <source>
        <dbReference type="SAM" id="Phobius"/>
    </source>
</evidence>
<organism evidence="2 3">
    <name type="scientific">Flaviaesturariibacter aridisoli</name>
    <dbReference type="NCBI Taxonomy" id="2545761"/>
    <lineage>
        <taxon>Bacteria</taxon>
        <taxon>Pseudomonadati</taxon>
        <taxon>Bacteroidota</taxon>
        <taxon>Chitinophagia</taxon>
        <taxon>Chitinophagales</taxon>
        <taxon>Chitinophagaceae</taxon>
        <taxon>Flaviaestuariibacter</taxon>
    </lineage>
</organism>
<dbReference type="RefSeq" id="WP_131850144.1">
    <property type="nucleotide sequence ID" value="NZ_SKFH01000001.1"/>
</dbReference>
<dbReference type="OrthoDB" id="670335at2"/>
<keyword evidence="1" id="KW-0812">Transmembrane</keyword>
<feature type="transmembrane region" description="Helical" evidence="1">
    <location>
        <begin position="194"/>
        <end position="212"/>
    </location>
</feature>
<protein>
    <submittedName>
        <fullName evidence="2">Uncharacterized protein</fullName>
    </submittedName>
</protein>
<gene>
    <name evidence="2" type="ORF">E0486_00350</name>
</gene>
<feature type="transmembrane region" description="Helical" evidence="1">
    <location>
        <begin position="144"/>
        <end position="164"/>
    </location>
</feature>
<feature type="transmembrane region" description="Helical" evidence="1">
    <location>
        <begin position="95"/>
        <end position="117"/>
    </location>
</feature>
<keyword evidence="1" id="KW-1133">Transmembrane helix</keyword>
<proteinExistence type="predicted"/>
<dbReference type="AlphaFoldDB" id="A0A4R4EA97"/>
<feature type="transmembrane region" description="Helical" evidence="1">
    <location>
        <begin position="171"/>
        <end position="188"/>
    </location>
</feature>